<reference evidence="4" key="2">
    <citation type="submission" date="2020-11" db="EMBL/GenBank/DDBJ databases">
        <title>Whole genome sequencing of Colletotrichum sp.</title>
        <authorList>
            <person name="Li H."/>
        </authorList>
    </citation>
    <scope>NUCLEOTIDE SEQUENCE</scope>
    <source>
        <strain evidence="4">CkLH20</strain>
    </source>
</reference>
<dbReference type="InterPro" id="IPR036291">
    <property type="entry name" value="NAD(P)-bd_dom_sf"/>
</dbReference>
<dbReference type="InterPro" id="IPR047122">
    <property type="entry name" value="Trans-enoyl_RdTase-like"/>
</dbReference>
<dbReference type="SMART" id="SM00829">
    <property type="entry name" value="PKS_ER"/>
    <property type="match status" value="1"/>
</dbReference>
<dbReference type="GO" id="GO:0016651">
    <property type="term" value="F:oxidoreductase activity, acting on NAD(P)H"/>
    <property type="evidence" value="ECO:0007669"/>
    <property type="project" value="InterPro"/>
</dbReference>
<dbReference type="PANTHER" id="PTHR45348">
    <property type="entry name" value="HYPOTHETICAL OXIDOREDUCTASE (EUROFUNG)"/>
    <property type="match status" value="1"/>
</dbReference>
<keyword evidence="5" id="KW-1185">Reference proteome</keyword>
<comment type="similarity">
    <text evidence="1">Belongs to the zinc-containing alcohol dehydrogenase family.</text>
</comment>
<dbReference type="InterPro" id="IPR020843">
    <property type="entry name" value="ER"/>
</dbReference>
<evidence type="ECO:0000256" key="1">
    <source>
        <dbReference type="ARBA" id="ARBA00008072"/>
    </source>
</evidence>
<dbReference type="CDD" id="cd08249">
    <property type="entry name" value="enoyl_reductase_like"/>
    <property type="match status" value="1"/>
</dbReference>
<reference evidence="4" key="1">
    <citation type="submission" date="2020-03" db="EMBL/GenBank/DDBJ databases">
        <authorList>
            <person name="He L."/>
        </authorList>
    </citation>
    <scope>NUCLEOTIDE SEQUENCE</scope>
    <source>
        <strain evidence="4">CkLH20</strain>
    </source>
</reference>
<feature type="domain" description="Enoyl reductase (ER)" evidence="3">
    <location>
        <begin position="16"/>
        <end position="354"/>
    </location>
</feature>
<evidence type="ECO:0000256" key="2">
    <source>
        <dbReference type="ARBA" id="ARBA00023002"/>
    </source>
</evidence>
<dbReference type="Pfam" id="PF08240">
    <property type="entry name" value="ADH_N"/>
    <property type="match status" value="1"/>
</dbReference>
<evidence type="ECO:0000313" key="4">
    <source>
        <dbReference type="EMBL" id="KAF9879329.1"/>
    </source>
</evidence>
<dbReference type="EMBL" id="JAATWM020000007">
    <property type="protein sequence ID" value="KAF9879329.1"/>
    <property type="molecule type" value="Genomic_DNA"/>
</dbReference>
<gene>
    <name evidence="4" type="ORF">CkaCkLH20_02872</name>
</gene>
<evidence type="ECO:0000259" key="3">
    <source>
        <dbReference type="SMART" id="SM00829"/>
    </source>
</evidence>
<keyword evidence="2" id="KW-0560">Oxidoreductase</keyword>
<dbReference type="InterPro" id="IPR011032">
    <property type="entry name" value="GroES-like_sf"/>
</dbReference>
<proteinExistence type="inferred from homology"/>
<dbReference type="AlphaFoldDB" id="A0A9P6LKF1"/>
<dbReference type="InterPro" id="IPR013149">
    <property type="entry name" value="ADH-like_C"/>
</dbReference>
<dbReference type="GeneID" id="62158665"/>
<dbReference type="Gene3D" id="3.90.180.10">
    <property type="entry name" value="Medium-chain alcohol dehydrogenases, catalytic domain"/>
    <property type="match status" value="1"/>
</dbReference>
<sequence length="359" mass="38308">MSSTKQNTAIWANETGAIVVEPVPVPAPGPDELHIEVLYSGVNPTDLRTPRFFGCTRRVLGQEFCGRVLRAPAPGQPFSEGDVVAGYTEGGKDRPLQQGTHQSYISLPPQHSVFRVPGNVPHADAATLTVAVMTANDALYNRFGLPLPSEAGAEGVVEGTLVVWGGSTSVGMAAIQLARASGVRTIVATASPARHELLKRIGATECFDYKDDAVVEKVKSAIAAAGAGPVWGFDAAGVPGVSQKLLSGAVPDHGDVRLATVFLVVEEDERFEVVLGSRHYDVEFDIPGREGGLIRFPARPAEQERMWEALMWVLEHYGAEYQALPVRVYDGPAEGALEEIAKVADLGTFGKVVLKLPFC</sequence>
<dbReference type="Pfam" id="PF00107">
    <property type="entry name" value="ADH_zinc_N"/>
    <property type="match status" value="1"/>
</dbReference>
<dbReference type="SUPFAM" id="SSF50129">
    <property type="entry name" value="GroES-like"/>
    <property type="match status" value="1"/>
</dbReference>
<dbReference type="OrthoDB" id="10257049at2759"/>
<comment type="caution">
    <text evidence="4">The sequence shown here is derived from an EMBL/GenBank/DDBJ whole genome shotgun (WGS) entry which is preliminary data.</text>
</comment>
<accession>A0A9P6LKF1</accession>
<dbReference type="InterPro" id="IPR013154">
    <property type="entry name" value="ADH-like_N"/>
</dbReference>
<dbReference type="Proteomes" id="UP000781932">
    <property type="component" value="Unassembled WGS sequence"/>
</dbReference>
<dbReference type="Gene3D" id="3.40.50.720">
    <property type="entry name" value="NAD(P)-binding Rossmann-like Domain"/>
    <property type="match status" value="1"/>
</dbReference>
<dbReference type="PANTHER" id="PTHR45348:SF7">
    <property type="entry name" value="ZINC BINDING OXIDOREDUCTASE, PUTATIVE-RELATED"/>
    <property type="match status" value="1"/>
</dbReference>
<name>A0A9P6LKF1_9PEZI</name>
<dbReference type="SUPFAM" id="SSF51735">
    <property type="entry name" value="NAD(P)-binding Rossmann-fold domains"/>
    <property type="match status" value="1"/>
</dbReference>
<protein>
    <recommendedName>
        <fullName evidence="3">Enoyl reductase (ER) domain-containing protein</fullName>
    </recommendedName>
</protein>
<dbReference type="RefSeq" id="XP_038748790.1">
    <property type="nucleotide sequence ID" value="XM_038885591.1"/>
</dbReference>
<organism evidence="4 5">
    <name type="scientific">Colletotrichum karsti</name>
    <dbReference type="NCBI Taxonomy" id="1095194"/>
    <lineage>
        <taxon>Eukaryota</taxon>
        <taxon>Fungi</taxon>
        <taxon>Dikarya</taxon>
        <taxon>Ascomycota</taxon>
        <taxon>Pezizomycotina</taxon>
        <taxon>Sordariomycetes</taxon>
        <taxon>Hypocreomycetidae</taxon>
        <taxon>Glomerellales</taxon>
        <taxon>Glomerellaceae</taxon>
        <taxon>Colletotrichum</taxon>
        <taxon>Colletotrichum boninense species complex</taxon>
    </lineage>
</organism>
<evidence type="ECO:0000313" key="5">
    <source>
        <dbReference type="Proteomes" id="UP000781932"/>
    </source>
</evidence>